<keyword evidence="3" id="KW-1185">Reference proteome</keyword>
<feature type="region of interest" description="Disordered" evidence="1">
    <location>
        <begin position="44"/>
        <end position="74"/>
    </location>
</feature>
<proteinExistence type="predicted"/>
<dbReference type="AlphaFoldDB" id="A0A4Z1KU31"/>
<organism evidence="2 3">
    <name type="scientific">Botrytis porri</name>
    <dbReference type="NCBI Taxonomy" id="87229"/>
    <lineage>
        <taxon>Eukaryota</taxon>
        <taxon>Fungi</taxon>
        <taxon>Dikarya</taxon>
        <taxon>Ascomycota</taxon>
        <taxon>Pezizomycotina</taxon>
        <taxon>Leotiomycetes</taxon>
        <taxon>Helotiales</taxon>
        <taxon>Sclerotiniaceae</taxon>
        <taxon>Botrytis</taxon>
    </lineage>
</organism>
<evidence type="ECO:0000313" key="2">
    <source>
        <dbReference type="EMBL" id="TGO88011.1"/>
    </source>
</evidence>
<name>A0A4Z1KU31_9HELO</name>
<sequence length="190" mass="20748">MLGFLRDIAEQFPRYDKIKATAKAAVCGKDAAWYEQKFRATNARHLSHSSNGNQNEPGAGQPTRGFSLNSGPGREPHTELVGMFSFPSPRNAVPTKSISQFSSALPHTPRSQTLPQAASVHGPTPMIRPSIPELSVSEDFSRIWSSDNRVRSTLVARGPLGRLDPDSYMLKTTESQVLTCLQIATSKPKS</sequence>
<evidence type="ECO:0000313" key="3">
    <source>
        <dbReference type="Proteomes" id="UP000297280"/>
    </source>
</evidence>
<feature type="region of interest" description="Disordered" evidence="1">
    <location>
        <begin position="102"/>
        <end position="124"/>
    </location>
</feature>
<reference evidence="2 3" key="1">
    <citation type="submission" date="2017-12" db="EMBL/GenBank/DDBJ databases">
        <title>Comparative genomics of Botrytis spp.</title>
        <authorList>
            <person name="Valero-Jimenez C.A."/>
            <person name="Tapia P."/>
            <person name="Veloso J."/>
            <person name="Silva-Moreno E."/>
            <person name="Staats M."/>
            <person name="Valdes J.H."/>
            <person name="Van Kan J.A.L."/>
        </authorList>
    </citation>
    <scope>NUCLEOTIDE SEQUENCE [LARGE SCALE GENOMIC DNA]</scope>
    <source>
        <strain evidence="2 3">MUCL3349</strain>
    </source>
</reference>
<dbReference type="Proteomes" id="UP000297280">
    <property type="component" value="Unassembled WGS sequence"/>
</dbReference>
<evidence type="ECO:0000256" key="1">
    <source>
        <dbReference type="SAM" id="MobiDB-lite"/>
    </source>
</evidence>
<comment type="caution">
    <text evidence="2">The sequence shown here is derived from an EMBL/GenBank/DDBJ whole genome shotgun (WGS) entry which is preliminary data.</text>
</comment>
<gene>
    <name evidence="2" type="ORF">BPOR_0190g00160</name>
</gene>
<accession>A0A4Z1KU31</accession>
<dbReference type="EMBL" id="PQXO01000190">
    <property type="protein sequence ID" value="TGO88011.1"/>
    <property type="molecule type" value="Genomic_DNA"/>
</dbReference>
<feature type="compositionally biased region" description="Polar residues" evidence="1">
    <location>
        <begin position="102"/>
        <end position="116"/>
    </location>
</feature>
<protein>
    <submittedName>
        <fullName evidence="2">Uncharacterized protein</fullName>
    </submittedName>
</protein>